<dbReference type="Gene3D" id="1.10.238.10">
    <property type="entry name" value="EF-hand"/>
    <property type="match status" value="1"/>
</dbReference>
<feature type="domain" description="EF-hand" evidence="4">
    <location>
        <begin position="98"/>
        <end position="133"/>
    </location>
</feature>
<keyword evidence="3" id="KW-0106">Calcium</keyword>
<dbReference type="PANTHER" id="PTHR23055">
    <property type="entry name" value="CALCIUM BINDING PROTEINS"/>
    <property type="match status" value="1"/>
</dbReference>
<name>A0AAN7YWG1_9MYCE</name>
<dbReference type="Pfam" id="PF00036">
    <property type="entry name" value="EF-hand_1"/>
    <property type="match status" value="1"/>
</dbReference>
<dbReference type="InterPro" id="IPR002048">
    <property type="entry name" value="EF_hand_dom"/>
</dbReference>
<dbReference type="PROSITE" id="PS50222">
    <property type="entry name" value="EF_HAND_2"/>
    <property type="match status" value="2"/>
</dbReference>
<organism evidence="5 6">
    <name type="scientific">Dictyostelium firmibasis</name>
    <dbReference type="NCBI Taxonomy" id="79012"/>
    <lineage>
        <taxon>Eukaryota</taxon>
        <taxon>Amoebozoa</taxon>
        <taxon>Evosea</taxon>
        <taxon>Eumycetozoa</taxon>
        <taxon>Dictyostelia</taxon>
        <taxon>Dictyosteliales</taxon>
        <taxon>Dictyosteliaceae</taxon>
        <taxon>Dictyostelium</taxon>
    </lineage>
</organism>
<feature type="domain" description="EF-hand" evidence="4">
    <location>
        <begin position="62"/>
        <end position="97"/>
    </location>
</feature>
<evidence type="ECO:0000313" key="5">
    <source>
        <dbReference type="EMBL" id="KAK5575525.1"/>
    </source>
</evidence>
<evidence type="ECO:0000313" key="6">
    <source>
        <dbReference type="Proteomes" id="UP001344447"/>
    </source>
</evidence>
<comment type="caution">
    <text evidence="5">The sequence shown here is derived from an EMBL/GenBank/DDBJ whole genome shotgun (WGS) entry which is preliminary data.</text>
</comment>
<dbReference type="InterPro" id="IPR028846">
    <property type="entry name" value="Recoverin"/>
</dbReference>
<keyword evidence="6" id="KW-1185">Reference proteome</keyword>
<dbReference type="InterPro" id="IPR011992">
    <property type="entry name" value="EF-hand-dom_pair"/>
</dbReference>
<keyword evidence="2" id="KW-0677">Repeat</keyword>
<reference evidence="5 6" key="1">
    <citation type="submission" date="2023-11" db="EMBL/GenBank/DDBJ databases">
        <title>Dfirmibasis_genome.</title>
        <authorList>
            <person name="Edelbroek B."/>
            <person name="Kjellin J."/>
            <person name="Jerlstrom-Hultqvist J."/>
            <person name="Soderbom F."/>
        </authorList>
    </citation>
    <scope>NUCLEOTIDE SEQUENCE [LARGE SCALE GENOMIC DNA]</scope>
    <source>
        <strain evidence="5 6">TNS-C-14</strain>
    </source>
</reference>
<accession>A0AAN7YWG1</accession>
<dbReference type="PRINTS" id="PR00450">
    <property type="entry name" value="RECOVERIN"/>
</dbReference>
<dbReference type="EMBL" id="JAVFKY010000005">
    <property type="protein sequence ID" value="KAK5575525.1"/>
    <property type="molecule type" value="Genomic_DNA"/>
</dbReference>
<proteinExistence type="predicted"/>
<evidence type="ECO:0000259" key="4">
    <source>
        <dbReference type="PROSITE" id="PS50222"/>
    </source>
</evidence>
<dbReference type="Proteomes" id="UP001344447">
    <property type="component" value="Unassembled WGS sequence"/>
</dbReference>
<dbReference type="PANTHER" id="PTHR23055:SF96">
    <property type="entry name" value="CALCIUM-BINDING PROTEIN J-RELATED"/>
    <property type="match status" value="1"/>
</dbReference>
<dbReference type="PROSITE" id="PS00018">
    <property type="entry name" value="EF_HAND_1"/>
    <property type="match status" value="2"/>
</dbReference>
<keyword evidence="1" id="KW-0479">Metal-binding</keyword>
<gene>
    <name evidence="5" type="ORF">RB653_006658</name>
</gene>
<dbReference type="InterPro" id="IPR018247">
    <property type="entry name" value="EF_Hand_1_Ca_BS"/>
</dbReference>
<dbReference type="GO" id="GO:0005509">
    <property type="term" value="F:calcium ion binding"/>
    <property type="evidence" value="ECO:0007669"/>
    <property type="project" value="InterPro"/>
</dbReference>
<dbReference type="Pfam" id="PF13202">
    <property type="entry name" value="EF-hand_5"/>
    <property type="match status" value="1"/>
</dbReference>
<dbReference type="CDD" id="cd00051">
    <property type="entry name" value="EFh"/>
    <property type="match status" value="1"/>
</dbReference>
<protein>
    <recommendedName>
        <fullName evidence="4">EF-hand domain-containing protein</fullName>
    </recommendedName>
</protein>
<dbReference type="SUPFAM" id="SSF47473">
    <property type="entry name" value="EF-hand"/>
    <property type="match status" value="1"/>
</dbReference>
<evidence type="ECO:0000256" key="1">
    <source>
        <dbReference type="ARBA" id="ARBA00022723"/>
    </source>
</evidence>
<evidence type="ECO:0000256" key="3">
    <source>
        <dbReference type="ARBA" id="ARBA00022837"/>
    </source>
</evidence>
<evidence type="ECO:0000256" key="2">
    <source>
        <dbReference type="ARBA" id="ARBA00022737"/>
    </source>
</evidence>
<dbReference type="AlphaFoldDB" id="A0AAN7YWG1"/>
<sequence>MGAGNTKLSKEELNDLIKKTNYTKDQIVQLSKDYYEFSSKDKKLGFSESEFMEFFFCRFRDWDKDLLKQLFKLFDSDGNGVLDFKEFVTSLYIITKAPVVEKLSLLFDLFDRDQSGHLEIEEIEKLIGVAVACGTALGMDYSGVTNYVFSICSAENMSNKNKGMNKNEFIKAASNSDKFCKMICFYDSIGQMLY</sequence>
<dbReference type="SMART" id="SM00054">
    <property type="entry name" value="EFh"/>
    <property type="match status" value="2"/>
</dbReference>